<dbReference type="RefSeq" id="XP_028476805.1">
    <property type="nucleotide sequence ID" value="XM_028622912.1"/>
</dbReference>
<dbReference type="Gene3D" id="3.30.300.90">
    <property type="entry name" value="BolA-like"/>
    <property type="match status" value="1"/>
</dbReference>
<name>A0A427XUR0_9TREE</name>
<dbReference type="GO" id="GO:0044572">
    <property type="term" value="P:[4Fe-4S] cluster assembly"/>
    <property type="evidence" value="ECO:0007669"/>
    <property type="project" value="TreeGrafter"/>
</dbReference>
<protein>
    <recommendedName>
        <fullName evidence="5">BolA protein</fullName>
    </recommendedName>
</protein>
<evidence type="ECO:0008006" key="5">
    <source>
        <dbReference type="Google" id="ProtNLM"/>
    </source>
</evidence>
<accession>A0A427XUR0</accession>
<dbReference type="Proteomes" id="UP000279236">
    <property type="component" value="Unassembled WGS sequence"/>
</dbReference>
<dbReference type="PANTHER" id="PTHR46230">
    <property type="match status" value="1"/>
</dbReference>
<comment type="similarity">
    <text evidence="1">Belongs to the BolA/IbaG family.</text>
</comment>
<proteinExistence type="inferred from homology"/>
<dbReference type="EMBL" id="RSCE01000005">
    <property type="protein sequence ID" value="RSH82573.1"/>
    <property type="molecule type" value="Genomic_DNA"/>
</dbReference>
<organism evidence="3 4">
    <name type="scientific">Apiotrichum porosum</name>
    <dbReference type="NCBI Taxonomy" id="105984"/>
    <lineage>
        <taxon>Eukaryota</taxon>
        <taxon>Fungi</taxon>
        <taxon>Dikarya</taxon>
        <taxon>Basidiomycota</taxon>
        <taxon>Agaricomycotina</taxon>
        <taxon>Tremellomycetes</taxon>
        <taxon>Trichosporonales</taxon>
        <taxon>Trichosporonaceae</taxon>
        <taxon>Apiotrichum</taxon>
    </lineage>
</organism>
<dbReference type="InterPro" id="IPR036065">
    <property type="entry name" value="BolA-like_sf"/>
</dbReference>
<dbReference type="OrthoDB" id="411584at2759"/>
<evidence type="ECO:0000313" key="3">
    <source>
        <dbReference type="EMBL" id="RSH82573.1"/>
    </source>
</evidence>
<feature type="region of interest" description="Disordered" evidence="2">
    <location>
        <begin position="29"/>
        <end position="53"/>
    </location>
</feature>
<dbReference type="InterPro" id="IPR002634">
    <property type="entry name" value="BolA"/>
</dbReference>
<dbReference type="SUPFAM" id="SSF82657">
    <property type="entry name" value="BolA-like"/>
    <property type="match status" value="1"/>
</dbReference>
<dbReference type="STRING" id="105984.A0A427XUR0"/>
<dbReference type="AlphaFoldDB" id="A0A427XUR0"/>
<keyword evidence="4" id="KW-1185">Reference proteome</keyword>
<reference evidence="3 4" key="1">
    <citation type="submission" date="2018-11" db="EMBL/GenBank/DDBJ databases">
        <title>Genome sequence of Apiotrichum porosum DSM 27194.</title>
        <authorList>
            <person name="Aliyu H."/>
            <person name="Gorte O."/>
            <person name="Ochsenreither K."/>
        </authorList>
    </citation>
    <scope>NUCLEOTIDE SEQUENCE [LARGE SCALE GENOMIC DNA]</scope>
    <source>
        <strain evidence="3 4">DSM 27194</strain>
    </source>
</reference>
<comment type="caution">
    <text evidence="3">The sequence shown here is derived from an EMBL/GenBank/DDBJ whole genome shotgun (WGS) entry which is preliminary data.</text>
</comment>
<dbReference type="GeneID" id="39592098"/>
<dbReference type="Pfam" id="PF01722">
    <property type="entry name" value="BolA"/>
    <property type="match status" value="1"/>
</dbReference>
<dbReference type="GO" id="GO:0005759">
    <property type="term" value="C:mitochondrial matrix"/>
    <property type="evidence" value="ECO:0007669"/>
    <property type="project" value="TreeGrafter"/>
</dbReference>
<evidence type="ECO:0000256" key="1">
    <source>
        <dbReference type="RuleBase" id="RU003860"/>
    </source>
</evidence>
<evidence type="ECO:0000256" key="2">
    <source>
        <dbReference type="SAM" id="MobiDB-lite"/>
    </source>
</evidence>
<dbReference type="PANTHER" id="PTHR46230:SF7">
    <property type="entry name" value="BOLA-LIKE PROTEIN 1"/>
    <property type="match status" value="1"/>
</dbReference>
<evidence type="ECO:0000313" key="4">
    <source>
        <dbReference type="Proteomes" id="UP000279236"/>
    </source>
</evidence>
<feature type="compositionally biased region" description="Polar residues" evidence="2">
    <location>
        <begin position="30"/>
        <end position="43"/>
    </location>
</feature>
<gene>
    <name evidence="3" type="ORF">EHS24_007555</name>
</gene>
<sequence length="151" mass="16052">MLSTRPPSLLKRFWLSNLRPATARLPVMSSPISQPAKSASTSAAPGRTAARLPGPVETAIQAKLMNAFNPELIRISNDSSKHAHHAAMRAQNGGSGESLAVVSGAFAGKSQIARHRLVNSLLKDEFDAGLHALSLRLKTPEEWAREAAPAS</sequence>